<dbReference type="Proteomes" id="UP001642360">
    <property type="component" value="Unassembled WGS sequence"/>
</dbReference>
<reference evidence="1 2" key="1">
    <citation type="submission" date="2024-02" db="EMBL/GenBank/DDBJ databases">
        <authorList>
            <person name="Vignale AGUSTIN F."/>
            <person name="Sosa J E."/>
            <person name="Modenutti C."/>
        </authorList>
    </citation>
    <scope>NUCLEOTIDE SEQUENCE [LARGE SCALE GENOMIC DNA]</scope>
</reference>
<dbReference type="EMBL" id="CAUOFW020001343">
    <property type="protein sequence ID" value="CAK9143856.1"/>
    <property type="molecule type" value="Genomic_DNA"/>
</dbReference>
<dbReference type="PANTHER" id="PTHR47723">
    <property type="entry name" value="OS05G0353850 PROTEIN"/>
    <property type="match status" value="1"/>
</dbReference>
<comment type="caution">
    <text evidence="1">The sequence shown here is derived from an EMBL/GenBank/DDBJ whole genome shotgun (WGS) entry which is preliminary data.</text>
</comment>
<dbReference type="PANTHER" id="PTHR47723:SF19">
    <property type="entry name" value="POLYNUCLEOTIDYL TRANSFERASE, RIBONUCLEASE H-LIKE SUPERFAMILY PROTEIN"/>
    <property type="match status" value="1"/>
</dbReference>
<evidence type="ECO:0000313" key="2">
    <source>
        <dbReference type="Proteomes" id="UP001642360"/>
    </source>
</evidence>
<sequence length="99" mass="10979">MGLQNIGKDREKVWAQVVWTPPKNGWVKLNTNDSFWKHTGHAGAGGLIKDVTDGLGVEFKHIELEVDSKTIQHVYQEANACADWLANLAHQLALGNTVF</sequence>
<organism evidence="1 2">
    <name type="scientific">Ilex paraguariensis</name>
    <name type="common">yerba mate</name>
    <dbReference type="NCBI Taxonomy" id="185542"/>
    <lineage>
        <taxon>Eukaryota</taxon>
        <taxon>Viridiplantae</taxon>
        <taxon>Streptophyta</taxon>
        <taxon>Embryophyta</taxon>
        <taxon>Tracheophyta</taxon>
        <taxon>Spermatophyta</taxon>
        <taxon>Magnoliopsida</taxon>
        <taxon>eudicotyledons</taxon>
        <taxon>Gunneridae</taxon>
        <taxon>Pentapetalae</taxon>
        <taxon>asterids</taxon>
        <taxon>campanulids</taxon>
        <taxon>Aquifoliales</taxon>
        <taxon>Aquifoliaceae</taxon>
        <taxon>Ilex</taxon>
    </lineage>
</organism>
<name>A0ABC8RFW7_9AQUA</name>
<evidence type="ECO:0008006" key="3">
    <source>
        <dbReference type="Google" id="ProtNLM"/>
    </source>
</evidence>
<evidence type="ECO:0000313" key="1">
    <source>
        <dbReference type="EMBL" id="CAK9143856.1"/>
    </source>
</evidence>
<protein>
    <recommendedName>
        <fullName evidence="3">RNase H type-1 domain-containing protein</fullName>
    </recommendedName>
</protein>
<dbReference type="InterPro" id="IPR053151">
    <property type="entry name" value="RNase_H-like"/>
</dbReference>
<dbReference type="AlphaFoldDB" id="A0ABC8RFW7"/>
<keyword evidence="2" id="KW-1185">Reference proteome</keyword>
<accession>A0ABC8RFW7</accession>
<proteinExistence type="predicted"/>
<gene>
    <name evidence="1" type="ORF">ILEXP_LOCUS11592</name>
</gene>